<evidence type="ECO:0000313" key="2">
    <source>
        <dbReference type="Proteomes" id="UP001190700"/>
    </source>
</evidence>
<dbReference type="InterPro" id="IPR005331">
    <property type="entry name" value="Sulfotransferase"/>
</dbReference>
<dbReference type="Proteomes" id="UP001190700">
    <property type="component" value="Unassembled WGS sequence"/>
</dbReference>
<evidence type="ECO:0000313" key="1">
    <source>
        <dbReference type="EMBL" id="KAK3278901.1"/>
    </source>
</evidence>
<dbReference type="Gene3D" id="3.40.50.300">
    <property type="entry name" value="P-loop containing nucleotide triphosphate hydrolases"/>
    <property type="match status" value="1"/>
</dbReference>
<keyword evidence="2" id="KW-1185">Reference proteome</keyword>
<dbReference type="InterPro" id="IPR027417">
    <property type="entry name" value="P-loop_NTPase"/>
</dbReference>
<organism evidence="1 2">
    <name type="scientific">Cymbomonas tetramitiformis</name>
    <dbReference type="NCBI Taxonomy" id="36881"/>
    <lineage>
        <taxon>Eukaryota</taxon>
        <taxon>Viridiplantae</taxon>
        <taxon>Chlorophyta</taxon>
        <taxon>Pyramimonadophyceae</taxon>
        <taxon>Pyramimonadales</taxon>
        <taxon>Pyramimonadaceae</taxon>
        <taxon>Cymbomonas</taxon>
    </lineage>
</organism>
<dbReference type="GO" id="GO:0016020">
    <property type="term" value="C:membrane"/>
    <property type="evidence" value="ECO:0007669"/>
    <property type="project" value="InterPro"/>
</dbReference>
<accession>A0AAE0GK59</accession>
<dbReference type="EMBL" id="LGRX02005226">
    <property type="protein sequence ID" value="KAK3278901.1"/>
    <property type="molecule type" value="Genomic_DNA"/>
</dbReference>
<reference evidence="1 2" key="1">
    <citation type="journal article" date="2015" name="Genome Biol. Evol.">
        <title>Comparative Genomics of a Bacterivorous Green Alga Reveals Evolutionary Causalities and Consequences of Phago-Mixotrophic Mode of Nutrition.</title>
        <authorList>
            <person name="Burns J.A."/>
            <person name="Paasch A."/>
            <person name="Narechania A."/>
            <person name="Kim E."/>
        </authorList>
    </citation>
    <scope>NUCLEOTIDE SEQUENCE [LARGE SCALE GENOMIC DNA]</scope>
    <source>
        <strain evidence="1 2">PLY_AMNH</strain>
    </source>
</reference>
<comment type="caution">
    <text evidence="1">The sequence shown here is derived from an EMBL/GenBank/DDBJ whole genome shotgun (WGS) entry which is preliminary data.</text>
</comment>
<proteinExistence type="predicted"/>
<sequence>MPGSSIFGHVENLAKTKYKTINSNGSTVRKNTAPFNTPDAVTASSYDFAHNFKQASDVLETLNAVQCQHMYDSKAHRSVNKTTVFRGVYEPMGASLDRPKHIQRALTWEDFALNLTTFRKRKDYNWELPCWVGTPERSVKIMKTEDALLKVVAVPIWKSGSTTLQKLFHKVGARGPHDGSSYSYRGGTPAAKRCFKAPSMRNGTFLLTAAEYDKVIKVSFVRDPLTRFVSAFNRMADDLPARLRQMPAHASLLEFAKKVQQGRFLGGGEHVLTQMYFLSGTDRQGVPLNFDFIGRLENFEVDWMRVVDLMGEEGKKRLLEKGVAEYGRKELALPKGIAHPGKGRDTLLTANPELQRIVCDIYRQDYLCLGYPFPKACSSETGMSR</sequence>
<dbReference type="Pfam" id="PF03567">
    <property type="entry name" value="Sulfotransfer_2"/>
    <property type="match status" value="1"/>
</dbReference>
<dbReference type="AlphaFoldDB" id="A0AAE0GK59"/>
<evidence type="ECO:0008006" key="3">
    <source>
        <dbReference type="Google" id="ProtNLM"/>
    </source>
</evidence>
<protein>
    <recommendedName>
        <fullName evidence="3">Sulfotransferase</fullName>
    </recommendedName>
</protein>
<dbReference type="SUPFAM" id="SSF52540">
    <property type="entry name" value="P-loop containing nucleoside triphosphate hydrolases"/>
    <property type="match status" value="1"/>
</dbReference>
<name>A0AAE0GK59_9CHLO</name>
<dbReference type="GO" id="GO:0008146">
    <property type="term" value="F:sulfotransferase activity"/>
    <property type="evidence" value="ECO:0007669"/>
    <property type="project" value="InterPro"/>
</dbReference>
<gene>
    <name evidence="1" type="ORF">CYMTET_13194</name>
</gene>